<protein>
    <submittedName>
        <fullName evidence="1">Uncharacterized protein</fullName>
    </submittedName>
</protein>
<evidence type="ECO:0000313" key="2">
    <source>
        <dbReference type="Proteomes" id="UP000469724"/>
    </source>
</evidence>
<reference evidence="1 2" key="1">
    <citation type="submission" date="2020-02" db="EMBL/GenBank/DDBJ databases">
        <title>Comparative genomics of sulfur disproportionating microorganisms.</title>
        <authorList>
            <person name="Ward L.M."/>
            <person name="Bertran E."/>
            <person name="Johnston D.T."/>
        </authorList>
    </citation>
    <scope>NUCLEOTIDE SEQUENCE [LARGE SCALE GENOMIC DNA]</scope>
    <source>
        <strain evidence="1 2">DSM 3696</strain>
    </source>
</reference>
<dbReference type="RefSeq" id="WP_163302429.1">
    <property type="nucleotide sequence ID" value="NZ_JAAGRQ010000046.1"/>
</dbReference>
<dbReference type="Proteomes" id="UP000469724">
    <property type="component" value="Unassembled WGS sequence"/>
</dbReference>
<name>A0A7K3NMN6_9BACT</name>
<comment type="caution">
    <text evidence="1">The sequence shown here is derived from an EMBL/GenBank/DDBJ whole genome shotgun (WGS) entry which is preliminary data.</text>
</comment>
<dbReference type="AlphaFoldDB" id="A0A7K3NMN6"/>
<proteinExistence type="predicted"/>
<sequence length="104" mass="11950">MSRYEVRQGDGYHGTAWIMEVEADNMAEAVKVVRARVIARVDEDLRRQLVEAGDDSFRQFAVYPTRTWSEWDISPLIIEVILLDDTASFASLTHASNELQNIRH</sequence>
<dbReference type="EMBL" id="JAAGRQ010000046">
    <property type="protein sequence ID" value="NDY57387.1"/>
    <property type="molecule type" value="Genomic_DNA"/>
</dbReference>
<keyword evidence="2" id="KW-1185">Reference proteome</keyword>
<accession>A0A7K3NMN6</accession>
<gene>
    <name evidence="1" type="ORF">G3N56_11605</name>
</gene>
<organism evidence="1 2">
    <name type="scientific">Desulfolutivibrio sulfodismutans</name>
    <dbReference type="NCBI Taxonomy" id="63561"/>
    <lineage>
        <taxon>Bacteria</taxon>
        <taxon>Pseudomonadati</taxon>
        <taxon>Thermodesulfobacteriota</taxon>
        <taxon>Desulfovibrionia</taxon>
        <taxon>Desulfovibrionales</taxon>
        <taxon>Desulfovibrionaceae</taxon>
        <taxon>Desulfolutivibrio</taxon>
    </lineage>
</organism>
<evidence type="ECO:0000313" key="1">
    <source>
        <dbReference type="EMBL" id="NDY57387.1"/>
    </source>
</evidence>